<reference evidence="1 2" key="1">
    <citation type="submission" date="2020-08" db="EMBL/GenBank/DDBJ databases">
        <title>Genomic Encyclopedia of Type Strains, Phase IV (KMG-V): Genome sequencing to study the core and pangenomes of soil and plant-associated prokaryotes.</title>
        <authorList>
            <person name="Whitman W."/>
        </authorList>
    </citation>
    <scope>NUCLEOTIDE SEQUENCE [LARGE SCALE GENOMIC DNA]</scope>
    <source>
        <strain evidence="1 2">M8US30</strain>
    </source>
</reference>
<name>A0A7W8JB63_9BACT</name>
<sequence>MPMTFVDVRGLVFLPIRNASTFETTIQTESKEKNLCNGGHVAKSQSEVNVMEICIKYGGKLHCHYIPIIEYPITFKIPGIGPINYPAFLVDATLVASMHAAASKVSDEKVKAALNSGIVASVKAMQDHAGADVQIKLAGAER</sequence>
<accession>A0A7W8JB63</accession>
<evidence type="ECO:0000313" key="2">
    <source>
        <dbReference type="Proteomes" id="UP000569092"/>
    </source>
</evidence>
<evidence type="ECO:0000313" key="1">
    <source>
        <dbReference type="EMBL" id="MBB5345763.1"/>
    </source>
</evidence>
<organism evidence="1 2">
    <name type="scientific">Tunturiibacter lichenicola</name>
    <dbReference type="NCBI Taxonomy" id="2051959"/>
    <lineage>
        <taxon>Bacteria</taxon>
        <taxon>Pseudomonadati</taxon>
        <taxon>Acidobacteriota</taxon>
        <taxon>Terriglobia</taxon>
        <taxon>Terriglobales</taxon>
        <taxon>Acidobacteriaceae</taxon>
        <taxon>Tunturiibacter</taxon>
    </lineage>
</organism>
<proteinExistence type="predicted"/>
<dbReference type="AlphaFoldDB" id="A0A7W8JB63"/>
<dbReference type="Proteomes" id="UP000569092">
    <property type="component" value="Unassembled WGS sequence"/>
</dbReference>
<protein>
    <submittedName>
        <fullName evidence="1">Uncharacterized protein</fullName>
    </submittedName>
</protein>
<dbReference type="EMBL" id="JACHDZ010000007">
    <property type="protein sequence ID" value="MBB5345763.1"/>
    <property type="molecule type" value="Genomic_DNA"/>
</dbReference>
<comment type="caution">
    <text evidence="1">The sequence shown here is derived from an EMBL/GenBank/DDBJ whole genome shotgun (WGS) entry which is preliminary data.</text>
</comment>
<gene>
    <name evidence="1" type="ORF">HDF10_003764</name>
</gene>